<dbReference type="EMBL" id="JJPK01000055">
    <property type="protein sequence ID" value="KKG62245.1"/>
    <property type="molecule type" value="Genomic_DNA"/>
</dbReference>
<dbReference type="AlphaFoldDB" id="A0A0F8IRY4"/>
<reference evidence="4 5" key="1">
    <citation type="journal article" date="2015" name="ISME J.">
        <title>Genomic and phenotypic differentiation among Methanosarcina mazei populations from Columbia River sediment.</title>
        <authorList>
            <person name="Youngblut N.D."/>
            <person name="Wirth J.S."/>
            <person name="Henriksen J.R."/>
            <person name="Smith M."/>
            <person name="Simon H."/>
            <person name="Metcalf W.W."/>
            <person name="Whitaker R.J."/>
        </authorList>
    </citation>
    <scope>NUCLEOTIDE SEQUENCE [LARGE SCALE GENOMIC DNA]</scope>
    <source>
        <strain evidence="1 4">3.F.T.1A.1</strain>
        <strain evidence="3 5">3.F.T.1A.2</strain>
        <strain evidence="2 6">3.F.T.1A.4</strain>
    </source>
</reference>
<protein>
    <submittedName>
        <fullName evidence="3">Uncharacterized protein</fullName>
    </submittedName>
</protein>
<proteinExistence type="predicted"/>
<dbReference type="Proteomes" id="UP000034279">
    <property type="component" value="Unassembled WGS sequence"/>
</dbReference>
<evidence type="ECO:0000313" key="3">
    <source>
        <dbReference type="EMBL" id="KKG66198.1"/>
    </source>
</evidence>
<dbReference type="Proteomes" id="UP000034566">
    <property type="component" value="Unassembled WGS sequence"/>
</dbReference>
<dbReference type="PATRIC" id="fig|2209.42.peg.3566"/>
<sequence length="72" mass="8130">MNSVNFFLRGMNMPKYLVYYGVRDQSGCYDNHYYATVSANNPTHAIQLTAAWVPGIKEIDVRGTITKEIGNN</sequence>
<evidence type="ECO:0000313" key="4">
    <source>
        <dbReference type="Proteomes" id="UP000034188"/>
    </source>
</evidence>
<gene>
    <name evidence="1" type="ORF">DU33_16190</name>
    <name evidence="2" type="ORF">DU45_19130</name>
    <name evidence="3" type="ORF">DU64_15385</name>
</gene>
<dbReference type="EMBL" id="JJPJ01000016">
    <property type="protein sequence ID" value="KKG66198.1"/>
    <property type="molecule type" value="Genomic_DNA"/>
</dbReference>
<evidence type="ECO:0000313" key="5">
    <source>
        <dbReference type="Proteomes" id="UP000034279"/>
    </source>
</evidence>
<comment type="caution">
    <text evidence="3">The sequence shown here is derived from an EMBL/GenBank/DDBJ whole genome shotgun (WGS) entry which is preliminary data.</text>
</comment>
<evidence type="ECO:0000313" key="1">
    <source>
        <dbReference type="EMBL" id="KKG49246.1"/>
    </source>
</evidence>
<dbReference type="Proteomes" id="UP000034188">
    <property type="component" value="Unassembled WGS sequence"/>
</dbReference>
<evidence type="ECO:0000313" key="6">
    <source>
        <dbReference type="Proteomes" id="UP000034566"/>
    </source>
</evidence>
<organism evidence="3 5">
    <name type="scientific">Methanosarcina mazei</name>
    <name type="common">Methanosarcina frisia</name>
    <dbReference type="NCBI Taxonomy" id="2209"/>
    <lineage>
        <taxon>Archaea</taxon>
        <taxon>Methanobacteriati</taxon>
        <taxon>Methanobacteriota</taxon>
        <taxon>Stenosarchaea group</taxon>
        <taxon>Methanomicrobia</taxon>
        <taxon>Methanosarcinales</taxon>
        <taxon>Methanosarcinaceae</taxon>
        <taxon>Methanosarcina</taxon>
    </lineage>
</organism>
<accession>A0A0F8IRY4</accession>
<name>A0A0F8IRY4_METMZ</name>
<evidence type="ECO:0000313" key="2">
    <source>
        <dbReference type="EMBL" id="KKG62245.1"/>
    </source>
</evidence>
<dbReference type="EMBL" id="JJPI01000153">
    <property type="protein sequence ID" value="KKG49246.1"/>
    <property type="molecule type" value="Genomic_DNA"/>
</dbReference>